<dbReference type="HOGENOM" id="CLU_2034141_0_0_11"/>
<organism evidence="1 2">
    <name type="scientific">Corynebacterium humireducens NBRC 106098 = DSM 45392</name>
    <dbReference type="NCBI Taxonomy" id="1223515"/>
    <lineage>
        <taxon>Bacteria</taxon>
        <taxon>Bacillati</taxon>
        <taxon>Actinomycetota</taxon>
        <taxon>Actinomycetes</taxon>
        <taxon>Mycobacteriales</taxon>
        <taxon>Corynebacteriaceae</taxon>
        <taxon>Corynebacterium</taxon>
    </lineage>
</organism>
<proteinExistence type="predicted"/>
<gene>
    <name evidence="1" type="ORF">B842_03520</name>
</gene>
<dbReference type="Proteomes" id="UP000031524">
    <property type="component" value="Chromosome"/>
</dbReference>
<keyword evidence="2" id="KW-1185">Reference proteome</keyword>
<evidence type="ECO:0000313" key="1">
    <source>
        <dbReference type="EMBL" id="AJE32557.1"/>
    </source>
</evidence>
<dbReference type="STRING" id="1223515.B842_03520"/>
<name>A0A0B5D607_9CORY</name>
<dbReference type="EMBL" id="CP005286">
    <property type="protein sequence ID" value="AJE32557.1"/>
    <property type="molecule type" value="Genomic_DNA"/>
</dbReference>
<sequence>MAGISEGWWRQIVKGYRTVKGGVRISVDAPADTLAAMALAVGVTPAELRRIDRGDAAASLELLLQSTPDGWDGDLSAVPDDELIAELDRRLRDRLGETAPPQLRAVARRVDPADRSTFEGD</sequence>
<dbReference type="KEGG" id="chm:B842_03520"/>
<evidence type="ECO:0000313" key="2">
    <source>
        <dbReference type="Proteomes" id="UP000031524"/>
    </source>
</evidence>
<reference evidence="1 2" key="1">
    <citation type="submission" date="2013-04" db="EMBL/GenBank/DDBJ databases">
        <title>Complete genome sequence of Corynebacterium humireducens DSM 45392(T), isolated from a wastewater-fed microbial fuel cell.</title>
        <authorList>
            <person name="Ruckert C."/>
            <person name="Albersmeier A."/>
            <person name="Kalinowski J."/>
        </authorList>
    </citation>
    <scope>NUCLEOTIDE SEQUENCE [LARGE SCALE GENOMIC DNA]</scope>
    <source>
        <strain evidence="2">MFC-5</strain>
    </source>
</reference>
<accession>A0A0B5D607</accession>
<dbReference type="AlphaFoldDB" id="A0A0B5D607"/>
<protein>
    <submittedName>
        <fullName evidence="1">Uncharacterized protein</fullName>
    </submittedName>
</protein>